<feature type="coiled-coil region" evidence="10">
    <location>
        <begin position="444"/>
        <end position="530"/>
    </location>
</feature>
<evidence type="ECO:0000256" key="6">
    <source>
        <dbReference type="ARBA" id="ARBA00022989"/>
    </source>
</evidence>
<dbReference type="Proteomes" id="UP001519460">
    <property type="component" value="Unassembled WGS sequence"/>
</dbReference>
<evidence type="ECO:0000256" key="12">
    <source>
        <dbReference type="SAM" id="Phobius"/>
    </source>
</evidence>
<feature type="compositionally biased region" description="Basic and acidic residues" evidence="11">
    <location>
        <begin position="738"/>
        <end position="761"/>
    </location>
</feature>
<feature type="compositionally biased region" description="Basic residues" evidence="11">
    <location>
        <begin position="915"/>
        <end position="924"/>
    </location>
</feature>
<gene>
    <name evidence="13" type="ORF">BaRGS_00023849</name>
</gene>
<sequence length="943" mass="109000">MSVNCSNIGLSYGSGDFCVPITLTVETDDYTINTGWIAGAFFLGLLVGAGLTALCVKPFLASWEKKKRQDEEEMLIETAAVAEPIGNGKPVFKAEVVPIAGKKNLRPKGSSRFKRRKKVKDEDGDEGVKVEIDEALCRGMVDVLSQTNGMSAEVEMADQDMATIVAMERSQDQEKETLLLKVLEYLLRKKAAKRLVTDNFCDNFIKKTEQDLRDKLKNDPKLSKDPQQLETELQIIQTKYNNKQGKLQRDAREKIRLDLIRSSGMSEEEVEGVMEKLMAQMAKVEEKMGQEQARQRRVLEERLAQRRQVMEYQEVVEAEADEARHERINAMRKLFRGRLDSGQLLERQNDELIGSYEQNLWSRGLELKKAREDQWAEISEQLRQNRLVHMQKLMEKQAQERAMFLKKADAATSTDEIVKGYHDLLSRQHGEQEDLSSQLDQQDVKELERLNKETQTAEAQASEEETERLMENLQAVTDTSQNEAEKILRLHKEQMAAHNARQQREKQAMLQRLQERLQQRLTMASESEARDAQEQDKLCQEQTQTIQKVLASNMDLSEEAKDKVLRQHEQNMQALSNQLQRSKMRQQKSLEMKLNQRRARMLELKQKQEDLKRSKKDMNEKERQKLEEELAAQIEAEEKKLEEARQAAVSDLRRQLAAETEEALRLQDEEIGLLIGRLQVGQARRKAILERQDKTLKELQDQLEKKLTAGKNIPGGHTDQLLQQHYSQVQHLNQQMQRHREAQERQLSEKIKAKQQQKEQEIESQLEEEAQEEYTVQQKRGAGYASLALMQSFLEQRHQRAITELEQEMLAELEKNRDELNRQMEIELQKELQAQRQSLLAQLAAVTNLPNNELEDAVDAAVAGKQSEKTAKRLAKDLKQGIERAKSDLEYGGYIDNRELKRTRTDLDRGDLRLQRPKSGKRPSLKKDAFAQRLEEADEDSDF</sequence>
<evidence type="ECO:0000256" key="2">
    <source>
        <dbReference type="ARBA" id="ARBA00004162"/>
    </source>
</evidence>
<feature type="transmembrane region" description="Helical" evidence="12">
    <location>
        <begin position="36"/>
        <end position="60"/>
    </location>
</feature>
<comment type="subcellular location">
    <subcellularLocation>
        <location evidence="2">Cell membrane</location>
        <topology evidence="2">Single-pass membrane protein</topology>
    </subcellularLocation>
    <subcellularLocation>
        <location evidence="1">Cytoplasm</location>
        <location evidence="1">Cytoskeleton</location>
        <location evidence="1">Cilium basal body</location>
    </subcellularLocation>
</comment>
<evidence type="ECO:0000256" key="8">
    <source>
        <dbReference type="ARBA" id="ARBA00023212"/>
    </source>
</evidence>
<evidence type="ECO:0000256" key="7">
    <source>
        <dbReference type="ARBA" id="ARBA00023136"/>
    </source>
</evidence>
<reference evidence="13 14" key="1">
    <citation type="journal article" date="2023" name="Sci. Data">
        <title>Genome assembly of the Korean intertidal mud-creeper Batillaria attramentaria.</title>
        <authorList>
            <person name="Patra A.K."/>
            <person name="Ho P.T."/>
            <person name="Jun S."/>
            <person name="Lee S.J."/>
            <person name="Kim Y."/>
            <person name="Won Y.J."/>
        </authorList>
    </citation>
    <scope>NUCLEOTIDE SEQUENCE [LARGE SCALE GENOMIC DNA]</scope>
    <source>
        <strain evidence="13">Wonlab-2016</strain>
    </source>
</reference>
<evidence type="ECO:0000256" key="11">
    <source>
        <dbReference type="SAM" id="MobiDB-lite"/>
    </source>
</evidence>
<evidence type="ECO:0000256" key="9">
    <source>
        <dbReference type="ARBA" id="ARBA00023273"/>
    </source>
</evidence>
<comment type="caution">
    <text evidence="13">The sequence shown here is derived from an EMBL/GenBank/DDBJ whole genome shotgun (WGS) entry which is preliminary data.</text>
</comment>
<feature type="region of interest" description="Disordered" evidence="11">
    <location>
        <begin position="731"/>
        <end position="763"/>
    </location>
</feature>
<evidence type="ECO:0000256" key="4">
    <source>
        <dbReference type="ARBA" id="ARBA00022490"/>
    </source>
</evidence>
<name>A0ABD0KCR8_9CAEN</name>
<dbReference type="GO" id="GO:0005886">
    <property type="term" value="C:plasma membrane"/>
    <property type="evidence" value="ECO:0007669"/>
    <property type="project" value="UniProtKB-SubCell"/>
</dbReference>
<protein>
    <submittedName>
        <fullName evidence="13">Uncharacterized protein</fullName>
    </submittedName>
</protein>
<feature type="compositionally biased region" description="Basic and acidic residues" evidence="11">
    <location>
        <begin position="905"/>
        <end position="914"/>
    </location>
</feature>
<evidence type="ECO:0000256" key="5">
    <source>
        <dbReference type="ARBA" id="ARBA00022692"/>
    </source>
</evidence>
<keyword evidence="7 12" id="KW-0472">Membrane</keyword>
<keyword evidence="3" id="KW-1003">Cell membrane</keyword>
<dbReference type="EMBL" id="JACVVK020000202">
    <property type="protein sequence ID" value="KAK7484929.1"/>
    <property type="molecule type" value="Genomic_DNA"/>
</dbReference>
<accession>A0ABD0KCR8</accession>
<evidence type="ECO:0000256" key="3">
    <source>
        <dbReference type="ARBA" id="ARBA00022475"/>
    </source>
</evidence>
<evidence type="ECO:0000256" key="1">
    <source>
        <dbReference type="ARBA" id="ARBA00004120"/>
    </source>
</evidence>
<keyword evidence="9" id="KW-0966">Cell projection</keyword>
<evidence type="ECO:0000313" key="13">
    <source>
        <dbReference type="EMBL" id="KAK7484929.1"/>
    </source>
</evidence>
<dbReference type="AlphaFoldDB" id="A0ABD0KCR8"/>
<keyword evidence="14" id="KW-1185">Reference proteome</keyword>
<feature type="region of interest" description="Disordered" evidence="11">
    <location>
        <begin position="905"/>
        <end position="943"/>
    </location>
</feature>
<keyword evidence="8" id="KW-0206">Cytoskeleton</keyword>
<feature type="compositionally biased region" description="Basic and acidic residues" evidence="11">
    <location>
        <begin position="925"/>
        <end position="935"/>
    </location>
</feature>
<proteinExistence type="predicted"/>
<organism evidence="13 14">
    <name type="scientific">Batillaria attramentaria</name>
    <dbReference type="NCBI Taxonomy" id="370345"/>
    <lineage>
        <taxon>Eukaryota</taxon>
        <taxon>Metazoa</taxon>
        <taxon>Spiralia</taxon>
        <taxon>Lophotrochozoa</taxon>
        <taxon>Mollusca</taxon>
        <taxon>Gastropoda</taxon>
        <taxon>Caenogastropoda</taxon>
        <taxon>Sorbeoconcha</taxon>
        <taxon>Cerithioidea</taxon>
        <taxon>Batillariidae</taxon>
        <taxon>Batillaria</taxon>
    </lineage>
</organism>
<keyword evidence="6 12" id="KW-1133">Transmembrane helix</keyword>
<feature type="coiled-coil region" evidence="10">
    <location>
        <begin position="267"/>
        <end position="294"/>
    </location>
</feature>
<keyword evidence="10" id="KW-0175">Coiled coil</keyword>
<dbReference type="InterPro" id="IPR026501">
    <property type="entry name" value="Limbin/EVC"/>
</dbReference>
<evidence type="ECO:0000256" key="10">
    <source>
        <dbReference type="SAM" id="Coils"/>
    </source>
</evidence>
<dbReference type="PANTHER" id="PTHR16795:SF13">
    <property type="entry name" value="EVC COMPLEX MEMBER EVC"/>
    <property type="match status" value="1"/>
</dbReference>
<keyword evidence="5 12" id="KW-0812">Transmembrane</keyword>
<dbReference type="PANTHER" id="PTHR16795">
    <property type="entry name" value="LIMBIN/ELLIS-VAN CREVELD PROTEIN"/>
    <property type="match status" value="1"/>
</dbReference>
<keyword evidence="4" id="KW-0963">Cytoplasm</keyword>
<evidence type="ECO:0000313" key="14">
    <source>
        <dbReference type="Proteomes" id="UP001519460"/>
    </source>
</evidence>